<sequence length="57" mass="6697">MQKRIGWVLDVDVQNFFDTLDHQICRDLLSKRVSCGVIQRLVGKWLNARARGRRRAT</sequence>
<proteinExistence type="predicted"/>
<evidence type="ECO:0000313" key="1">
    <source>
        <dbReference type="EMBL" id="SFF38005.1"/>
    </source>
</evidence>
<organism evidence="1 2">
    <name type="scientific">Nannocystis exedens</name>
    <dbReference type="NCBI Taxonomy" id="54"/>
    <lineage>
        <taxon>Bacteria</taxon>
        <taxon>Pseudomonadati</taxon>
        <taxon>Myxococcota</taxon>
        <taxon>Polyangia</taxon>
        <taxon>Nannocystales</taxon>
        <taxon>Nannocystaceae</taxon>
        <taxon>Nannocystis</taxon>
    </lineage>
</organism>
<keyword evidence="2" id="KW-1185">Reference proteome</keyword>
<name>A0A1I2I6P6_9BACT</name>
<accession>A0A1I2I6P6</accession>
<evidence type="ECO:0008006" key="3">
    <source>
        <dbReference type="Google" id="ProtNLM"/>
    </source>
</evidence>
<evidence type="ECO:0000313" key="2">
    <source>
        <dbReference type="Proteomes" id="UP000199400"/>
    </source>
</evidence>
<dbReference type="AlphaFoldDB" id="A0A1I2I6P6"/>
<gene>
    <name evidence="1" type="ORF">SAMN02745121_08483</name>
</gene>
<dbReference type="STRING" id="54.SAMN02745121_08483"/>
<dbReference type="Proteomes" id="UP000199400">
    <property type="component" value="Unassembled WGS sequence"/>
</dbReference>
<reference evidence="2" key="1">
    <citation type="submission" date="2016-10" db="EMBL/GenBank/DDBJ databases">
        <authorList>
            <person name="Varghese N."/>
            <person name="Submissions S."/>
        </authorList>
    </citation>
    <scope>NUCLEOTIDE SEQUENCE [LARGE SCALE GENOMIC DNA]</scope>
    <source>
        <strain evidence="2">ATCC 25963</strain>
    </source>
</reference>
<protein>
    <recommendedName>
        <fullName evidence="3">Reverse transcriptase (RNA-dependent DNA polymerase)</fullName>
    </recommendedName>
</protein>
<dbReference type="EMBL" id="FOMX01000057">
    <property type="protein sequence ID" value="SFF38005.1"/>
    <property type="molecule type" value="Genomic_DNA"/>
</dbReference>